<organism evidence="2 3">
    <name type="scientific">Candidatus Liptonbacteria bacterium RIFCSPLOWO2_01_FULL_45_15</name>
    <dbReference type="NCBI Taxonomy" id="1798649"/>
    <lineage>
        <taxon>Bacteria</taxon>
        <taxon>Candidatus Liptoniibacteriota</taxon>
    </lineage>
</organism>
<dbReference type="Proteomes" id="UP000176287">
    <property type="component" value="Unassembled WGS sequence"/>
</dbReference>
<dbReference type="AlphaFoldDB" id="A0A1G2CC11"/>
<dbReference type="EMBL" id="MHKZ01000049">
    <property type="protein sequence ID" value="OGY98922.1"/>
    <property type="molecule type" value="Genomic_DNA"/>
</dbReference>
<feature type="domain" description="DUF6922" evidence="1">
    <location>
        <begin position="9"/>
        <end position="57"/>
    </location>
</feature>
<evidence type="ECO:0000313" key="2">
    <source>
        <dbReference type="EMBL" id="OGY98922.1"/>
    </source>
</evidence>
<evidence type="ECO:0000313" key="3">
    <source>
        <dbReference type="Proteomes" id="UP000176287"/>
    </source>
</evidence>
<protein>
    <recommendedName>
        <fullName evidence="1">DUF6922 domain-containing protein</fullName>
    </recommendedName>
</protein>
<dbReference type="STRING" id="1798649.A3B13_02425"/>
<dbReference type="Pfam" id="PF21956">
    <property type="entry name" value="DUF6922"/>
    <property type="match status" value="1"/>
</dbReference>
<dbReference type="InterPro" id="IPR053830">
    <property type="entry name" value="DUF6922"/>
</dbReference>
<evidence type="ECO:0000259" key="1">
    <source>
        <dbReference type="Pfam" id="PF21956"/>
    </source>
</evidence>
<name>A0A1G2CC11_9BACT</name>
<reference evidence="2 3" key="1">
    <citation type="journal article" date="2016" name="Nat. Commun.">
        <title>Thousands of microbial genomes shed light on interconnected biogeochemical processes in an aquifer system.</title>
        <authorList>
            <person name="Anantharaman K."/>
            <person name="Brown C.T."/>
            <person name="Hug L.A."/>
            <person name="Sharon I."/>
            <person name="Castelle C.J."/>
            <person name="Probst A.J."/>
            <person name="Thomas B.C."/>
            <person name="Singh A."/>
            <person name="Wilkins M.J."/>
            <person name="Karaoz U."/>
            <person name="Brodie E.L."/>
            <person name="Williams K.H."/>
            <person name="Hubbard S.S."/>
            <person name="Banfield J.F."/>
        </authorList>
    </citation>
    <scope>NUCLEOTIDE SEQUENCE [LARGE SCALE GENOMIC DNA]</scope>
</reference>
<comment type="caution">
    <text evidence="2">The sequence shown here is derived from an EMBL/GenBank/DDBJ whole genome shotgun (WGS) entry which is preliminary data.</text>
</comment>
<gene>
    <name evidence="2" type="ORF">A3B13_02425</name>
</gene>
<accession>A0A1G2CC11</accession>
<proteinExistence type="predicted"/>
<sequence>MKELPQAVKICLWSYDLSKIDSIRDRNLIITQVLNHGTKEATDWLFNFYGERDIKKSISKPSSGMWNKKSLNLWSLIFLGKSSVFLPKRFV</sequence>